<keyword evidence="2" id="KW-0472">Membrane</keyword>
<accession>A0A9P1DHR9</accession>
<gene>
    <name evidence="1" type="ORF">C1SCF055_LOCUS35655</name>
</gene>
<comment type="caution">
    <text evidence="1">The sequence shown here is derived from an EMBL/GenBank/DDBJ whole genome shotgun (WGS) entry which is preliminary data.</text>
</comment>
<protein>
    <submittedName>
        <fullName evidence="2">Transmembrane protein</fullName>
    </submittedName>
</protein>
<dbReference type="EMBL" id="CAMXCT030004791">
    <property type="protein sequence ID" value="CAL4797697.1"/>
    <property type="molecule type" value="Genomic_DNA"/>
</dbReference>
<evidence type="ECO:0000313" key="2">
    <source>
        <dbReference type="EMBL" id="CAL4797697.1"/>
    </source>
</evidence>
<dbReference type="EMBL" id="CAMXCT020004791">
    <property type="protein sequence ID" value="CAL1163760.1"/>
    <property type="molecule type" value="Genomic_DNA"/>
</dbReference>
<organism evidence="1">
    <name type="scientific">Cladocopium goreaui</name>
    <dbReference type="NCBI Taxonomy" id="2562237"/>
    <lineage>
        <taxon>Eukaryota</taxon>
        <taxon>Sar</taxon>
        <taxon>Alveolata</taxon>
        <taxon>Dinophyceae</taxon>
        <taxon>Suessiales</taxon>
        <taxon>Symbiodiniaceae</taxon>
        <taxon>Cladocopium</taxon>
    </lineage>
</organism>
<keyword evidence="2" id="KW-0812">Transmembrane</keyword>
<reference evidence="1" key="1">
    <citation type="submission" date="2022-10" db="EMBL/GenBank/DDBJ databases">
        <authorList>
            <person name="Chen Y."/>
            <person name="Dougan E. K."/>
            <person name="Chan C."/>
            <person name="Rhodes N."/>
            <person name="Thang M."/>
        </authorList>
    </citation>
    <scope>NUCLEOTIDE SEQUENCE</scope>
</reference>
<dbReference type="AlphaFoldDB" id="A0A9P1DHR9"/>
<sequence length="139" mass="15671">MKRPLSNGAEAWEEVRLPISAMLYSDGSVEHRHQTDVEFYISPNSIYSTCEMQDRHPRVAQYKLLKALRLIQVGLPCARWTSQDLLSMAEARGVDGVLCDSVVLLLAPDSLVVVDDDKREGLTQQLISDMFIKMSLKGY</sequence>
<name>A0A9P1DHR9_9DINO</name>
<reference evidence="2 3" key="2">
    <citation type="submission" date="2024-05" db="EMBL/GenBank/DDBJ databases">
        <authorList>
            <person name="Chen Y."/>
            <person name="Shah S."/>
            <person name="Dougan E. K."/>
            <person name="Thang M."/>
            <person name="Chan C."/>
        </authorList>
    </citation>
    <scope>NUCLEOTIDE SEQUENCE [LARGE SCALE GENOMIC DNA]</scope>
</reference>
<dbReference type="EMBL" id="CAMXCT010004791">
    <property type="protein sequence ID" value="CAI4010385.1"/>
    <property type="molecule type" value="Genomic_DNA"/>
</dbReference>
<dbReference type="OrthoDB" id="424423at2759"/>
<dbReference type="Proteomes" id="UP001152797">
    <property type="component" value="Unassembled WGS sequence"/>
</dbReference>
<keyword evidence="3" id="KW-1185">Reference proteome</keyword>
<evidence type="ECO:0000313" key="3">
    <source>
        <dbReference type="Proteomes" id="UP001152797"/>
    </source>
</evidence>
<proteinExistence type="predicted"/>
<evidence type="ECO:0000313" key="1">
    <source>
        <dbReference type="EMBL" id="CAI4010385.1"/>
    </source>
</evidence>